<evidence type="ECO:0000313" key="8">
    <source>
        <dbReference type="Proteomes" id="UP000070076"/>
    </source>
</evidence>
<sequence length="261" mass="28806">MGIEIRELEGDTMRILITDTNPAFANSIRRAILQEIPVMAVDEVDVAANDSVMNDEILVHRLGQVPLHTPDGYRLPRECDCTDGRCPKCSVTLTLEKEGPGIIKTGDLESSDEEVVPVSDSIPLTRLDEGQNLEFTAIARLGFGKDHANWQPAVVAYKFMPIFELDEDACTACGDCIDACPKNILEIEDDEVKITNIEKCTMCLACIDSCPEDAINIDHDPTKVILKIESTGAMPPDQLLEKATEVLEDKCKEFAKKTKKL</sequence>
<accession>A0A133VD19</accession>
<protein>
    <recommendedName>
        <fullName evidence="5">DNA-directed RNA polymerase subunit Rpo3</fullName>
        <ecNumber evidence="5">2.7.7.6</ecNumber>
    </recommendedName>
    <alternativeName>
        <fullName evidence="5">DNA-directed RNA polymerase subunit D</fullName>
    </alternativeName>
</protein>
<dbReference type="GO" id="GO:0003677">
    <property type="term" value="F:DNA binding"/>
    <property type="evidence" value="ECO:0007669"/>
    <property type="project" value="UniProtKB-UniRule"/>
</dbReference>
<comment type="similarity">
    <text evidence="4 5">Belongs to the archaeal Rpo3/eukaryotic RPB3 RNA polymerase subunit family.</text>
</comment>
<dbReference type="Pfam" id="PF01000">
    <property type="entry name" value="RNA_pol_A_bac"/>
    <property type="match status" value="1"/>
</dbReference>
<dbReference type="GO" id="GO:0046983">
    <property type="term" value="F:protein dimerization activity"/>
    <property type="evidence" value="ECO:0007669"/>
    <property type="project" value="InterPro"/>
</dbReference>
<comment type="subcellular location">
    <subcellularLocation>
        <location evidence="5">Cytoplasm</location>
    </subcellularLocation>
</comment>
<dbReference type="InterPro" id="IPR017900">
    <property type="entry name" value="4Fe4S_Fe_S_CS"/>
</dbReference>
<comment type="catalytic activity">
    <reaction evidence="5">
        <text>RNA(n) + a ribonucleoside 5'-triphosphate = RNA(n+1) + diphosphate</text>
        <dbReference type="Rhea" id="RHEA:21248"/>
        <dbReference type="Rhea" id="RHEA-COMP:14527"/>
        <dbReference type="Rhea" id="RHEA-COMP:17342"/>
        <dbReference type="ChEBI" id="CHEBI:33019"/>
        <dbReference type="ChEBI" id="CHEBI:61557"/>
        <dbReference type="ChEBI" id="CHEBI:140395"/>
        <dbReference type="EC" id="2.7.7.6"/>
    </reaction>
</comment>
<keyword evidence="5" id="KW-0003">3Fe-4S</keyword>
<dbReference type="NCBIfam" id="NF001988">
    <property type="entry name" value="PRK00783.1"/>
    <property type="match status" value="1"/>
</dbReference>
<evidence type="ECO:0000259" key="6">
    <source>
        <dbReference type="PROSITE" id="PS51379"/>
    </source>
</evidence>
<keyword evidence="5" id="KW-0479">Metal-binding</keyword>
<dbReference type="GO" id="GO:0051538">
    <property type="term" value="F:3 iron, 4 sulfur cluster binding"/>
    <property type="evidence" value="ECO:0007669"/>
    <property type="project" value="UniProtKB-KW"/>
</dbReference>
<dbReference type="GO" id="GO:0005737">
    <property type="term" value="C:cytoplasm"/>
    <property type="evidence" value="ECO:0007669"/>
    <property type="project" value="UniProtKB-SubCell"/>
</dbReference>
<proteinExistence type="inferred from homology"/>
<feature type="binding site" evidence="5">
    <location>
        <position position="200"/>
    </location>
    <ligand>
        <name>[3Fe-4S] cluster</name>
        <dbReference type="ChEBI" id="CHEBI:21137"/>
    </ligand>
</feature>
<dbReference type="GO" id="GO:0003899">
    <property type="term" value="F:DNA-directed RNA polymerase activity"/>
    <property type="evidence" value="ECO:0007669"/>
    <property type="project" value="UniProtKB-UniRule"/>
</dbReference>
<dbReference type="HAMAP" id="MF_00320">
    <property type="entry name" value="RNApol_arch_Rpo3"/>
    <property type="match status" value="1"/>
</dbReference>
<dbReference type="PANTHER" id="PTHR11800:SF2">
    <property type="entry name" value="DNA-DIRECTED RNA POLYMERASE II SUBUNIT RPB3"/>
    <property type="match status" value="1"/>
</dbReference>
<dbReference type="InterPro" id="IPR011262">
    <property type="entry name" value="DNA-dir_RNA_pol_insert"/>
</dbReference>
<evidence type="ECO:0000256" key="3">
    <source>
        <dbReference type="ARBA" id="ARBA00023163"/>
    </source>
</evidence>
<dbReference type="Gene3D" id="3.30.70.3110">
    <property type="match status" value="1"/>
</dbReference>
<gene>
    <name evidence="5" type="primary">rpo3</name>
    <name evidence="5" type="synonym">rpoD</name>
    <name evidence="7" type="ORF">AKJ48_03065</name>
</gene>
<evidence type="ECO:0000256" key="5">
    <source>
        <dbReference type="HAMAP-Rule" id="MF_00320"/>
    </source>
</evidence>
<evidence type="ECO:0000256" key="1">
    <source>
        <dbReference type="ARBA" id="ARBA00022478"/>
    </source>
</evidence>
<organism evidence="7 8">
    <name type="scientific">candidate division MSBL1 archaeon SCGC-AAA261O19</name>
    <dbReference type="NCBI Taxonomy" id="1698277"/>
    <lineage>
        <taxon>Archaea</taxon>
        <taxon>Methanobacteriati</taxon>
        <taxon>Methanobacteriota</taxon>
        <taxon>candidate division MSBL1</taxon>
    </lineage>
</organism>
<dbReference type="PANTHER" id="PTHR11800">
    <property type="entry name" value="DNA-DIRECTED RNA POLYMERASE"/>
    <property type="match status" value="1"/>
</dbReference>
<feature type="binding site" evidence="5">
    <location>
        <position position="203"/>
    </location>
    <ligand>
        <name>[3Fe-4S] cluster</name>
        <dbReference type="ChEBI" id="CHEBI:21137"/>
    </ligand>
</feature>
<keyword evidence="5" id="KW-0408">Iron</keyword>
<comment type="function">
    <text evidence="5">DNA-dependent RNA polymerase (RNAP) catalyzes the transcription of DNA into RNA using the four ribonucleoside triphosphates as substrates.</text>
</comment>
<feature type="domain" description="4Fe-4S ferredoxin-type" evidence="6">
    <location>
        <begin position="161"/>
        <end position="190"/>
    </location>
</feature>
<keyword evidence="2 5" id="KW-0963">Cytoplasm</keyword>
<name>A0A133VD19_9EURY</name>
<evidence type="ECO:0000256" key="4">
    <source>
        <dbReference type="ARBA" id="ARBA00025804"/>
    </source>
</evidence>
<keyword evidence="5" id="KW-0411">Iron-sulfur</keyword>
<dbReference type="Pfam" id="PF01193">
    <property type="entry name" value="RNA_pol_L"/>
    <property type="match status" value="1"/>
</dbReference>
<keyword evidence="1 5" id="KW-0240">DNA-directed RNA polymerase</keyword>
<keyword evidence="5" id="KW-0808">Transferase</keyword>
<dbReference type="SUPFAM" id="SSF56553">
    <property type="entry name" value="Insert subdomain of RNA polymerase alpha subunit"/>
    <property type="match status" value="1"/>
</dbReference>
<dbReference type="PROSITE" id="PS00198">
    <property type="entry name" value="4FE4S_FER_1"/>
    <property type="match status" value="2"/>
</dbReference>
<evidence type="ECO:0000256" key="2">
    <source>
        <dbReference type="ARBA" id="ARBA00022490"/>
    </source>
</evidence>
<comment type="caution">
    <text evidence="7">The sequence shown here is derived from an EMBL/GenBank/DDBJ whole genome shotgun (WGS) entry which is preliminary data.</text>
</comment>
<dbReference type="InterPro" id="IPR036643">
    <property type="entry name" value="RNApol_insert_sf"/>
</dbReference>
<dbReference type="PROSITE" id="PS51379">
    <property type="entry name" value="4FE4S_FER_2"/>
    <property type="match status" value="2"/>
</dbReference>
<keyword evidence="5" id="KW-0548">Nucleotidyltransferase</keyword>
<dbReference type="SMART" id="SM00662">
    <property type="entry name" value="RPOLD"/>
    <property type="match status" value="1"/>
</dbReference>
<dbReference type="Gene3D" id="3.30.1360.10">
    <property type="entry name" value="RNA polymerase, RBP11-like subunit"/>
    <property type="match status" value="1"/>
</dbReference>
<dbReference type="GO" id="GO:0006351">
    <property type="term" value="P:DNA-templated transcription"/>
    <property type="evidence" value="ECO:0007669"/>
    <property type="project" value="UniProtKB-UniRule"/>
</dbReference>
<dbReference type="GO" id="GO:0000428">
    <property type="term" value="C:DNA-directed RNA polymerase complex"/>
    <property type="evidence" value="ECO:0007669"/>
    <property type="project" value="UniProtKB-KW"/>
</dbReference>
<comment type="subunit">
    <text evidence="5">Part of the RNA polymerase complex.</text>
</comment>
<dbReference type="GO" id="GO:0016491">
    <property type="term" value="F:oxidoreductase activity"/>
    <property type="evidence" value="ECO:0007669"/>
    <property type="project" value="UniProtKB-ARBA"/>
</dbReference>
<comment type="cofactor">
    <cofactor evidence="5">
        <name>[3Fe-4S] cluster</name>
        <dbReference type="ChEBI" id="CHEBI:21137"/>
    </cofactor>
    <text evidence="5">Binds 1 [3Fe-4S] cluster.</text>
</comment>
<dbReference type="Proteomes" id="UP000070076">
    <property type="component" value="Unassembled WGS sequence"/>
</dbReference>
<dbReference type="SUPFAM" id="SSF55257">
    <property type="entry name" value="RBP11-like subunits of RNA polymerase"/>
    <property type="match status" value="1"/>
</dbReference>
<keyword evidence="3 5" id="KW-0804">Transcription</keyword>
<dbReference type="EMBL" id="LHYB01000042">
    <property type="protein sequence ID" value="KXB04294.1"/>
    <property type="molecule type" value="Genomic_DNA"/>
</dbReference>
<dbReference type="EC" id="2.7.7.6" evidence="5"/>
<dbReference type="InterPro" id="IPR036603">
    <property type="entry name" value="RBP11-like"/>
</dbReference>
<evidence type="ECO:0000313" key="7">
    <source>
        <dbReference type="EMBL" id="KXB04294.1"/>
    </source>
</evidence>
<keyword evidence="8" id="KW-1185">Reference proteome</keyword>
<dbReference type="InterPro" id="IPR050518">
    <property type="entry name" value="Rpo3/RPB3_RNA_Pol_subunit"/>
</dbReference>
<feature type="binding site" evidence="5">
    <location>
        <position position="206"/>
    </location>
    <ligand>
        <name>[3Fe-4S] cluster</name>
        <dbReference type="ChEBI" id="CHEBI:21137"/>
    </ligand>
</feature>
<dbReference type="InterPro" id="IPR022842">
    <property type="entry name" value="RNAP_Rpo3/Rpb3/RPAC1"/>
</dbReference>
<dbReference type="Pfam" id="PF00037">
    <property type="entry name" value="Fer4"/>
    <property type="match status" value="2"/>
</dbReference>
<dbReference type="InterPro" id="IPR011263">
    <property type="entry name" value="DNA-dir_RNA_pol_RpoA/D/Rpb3"/>
</dbReference>
<dbReference type="InterPro" id="IPR017896">
    <property type="entry name" value="4Fe4S_Fe-S-bd"/>
</dbReference>
<dbReference type="AlphaFoldDB" id="A0A133VD19"/>
<reference evidence="7 8" key="1">
    <citation type="journal article" date="2016" name="Sci. Rep.">
        <title>Metabolic traits of an uncultured archaeal lineage -MSBL1- from brine pools of the Red Sea.</title>
        <authorList>
            <person name="Mwirichia R."/>
            <person name="Alam I."/>
            <person name="Rashid M."/>
            <person name="Vinu M."/>
            <person name="Ba-Alawi W."/>
            <person name="Anthony Kamau A."/>
            <person name="Kamanda Ngugi D."/>
            <person name="Goker M."/>
            <person name="Klenk H.P."/>
            <person name="Bajic V."/>
            <person name="Stingl U."/>
        </authorList>
    </citation>
    <scope>NUCLEOTIDE SEQUENCE [LARGE SCALE GENOMIC DNA]</scope>
    <source>
        <strain evidence="7">SCGC-AAA261O19</strain>
    </source>
</reference>
<dbReference type="GO" id="GO:0046872">
    <property type="term" value="F:metal ion binding"/>
    <property type="evidence" value="ECO:0007669"/>
    <property type="project" value="UniProtKB-KW"/>
</dbReference>
<dbReference type="Gene3D" id="2.170.120.12">
    <property type="entry name" value="DNA-directed RNA polymerase, insert domain"/>
    <property type="match status" value="1"/>
</dbReference>
<feature type="domain" description="4Fe-4S ferredoxin-type" evidence="6">
    <location>
        <begin position="191"/>
        <end position="220"/>
    </location>
</feature>